<dbReference type="RefSeq" id="WP_021246730.1">
    <property type="nucleotide sequence ID" value="NZ_JACIIY010000011.1"/>
</dbReference>
<evidence type="ECO:0000313" key="3">
    <source>
        <dbReference type="Proteomes" id="UP000316624"/>
    </source>
</evidence>
<feature type="domain" description="Hypervirulence associated protein TUDOR" evidence="1">
    <location>
        <begin position="8"/>
        <end position="69"/>
    </location>
</feature>
<comment type="caution">
    <text evidence="2">The sequence shown here is derived from an EMBL/GenBank/DDBJ whole genome shotgun (WGS) entry which is preliminary data.</text>
</comment>
<organism evidence="2 3">
    <name type="scientific">Sphingobium wenxiniae (strain DSM 21828 / CGMCC 1.7748 / JZ-1)</name>
    <dbReference type="NCBI Taxonomy" id="595605"/>
    <lineage>
        <taxon>Bacteria</taxon>
        <taxon>Pseudomonadati</taxon>
        <taxon>Pseudomonadota</taxon>
        <taxon>Alphaproteobacteria</taxon>
        <taxon>Sphingomonadales</taxon>
        <taxon>Sphingomonadaceae</taxon>
        <taxon>Sphingobium</taxon>
    </lineage>
</organism>
<proteinExistence type="predicted"/>
<evidence type="ECO:0000259" key="1">
    <source>
        <dbReference type="Pfam" id="PF11160"/>
    </source>
</evidence>
<dbReference type="EMBL" id="VLKK01000003">
    <property type="protein sequence ID" value="TWH95833.1"/>
    <property type="molecule type" value="Genomic_DNA"/>
</dbReference>
<protein>
    <recommendedName>
        <fullName evidence="1">Hypervirulence associated protein TUDOR domain-containing protein</fullName>
    </recommendedName>
</protein>
<sequence>MLDSLRKGMRVRWNRGQGVARGRISECFDHEVERTIEGVRVRRNGSRHDPACLVITDTGAQVLKLRSELSAG</sequence>
<dbReference type="InterPro" id="IPR021331">
    <property type="entry name" value="Hva1_TUDOR"/>
</dbReference>
<keyword evidence="3" id="KW-1185">Reference proteome</keyword>
<reference evidence="2 3" key="1">
    <citation type="journal article" date="2015" name="Stand. Genomic Sci.">
        <title>Genomic Encyclopedia of Bacterial and Archaeal Type Strains, Phase III: the genomes of soil and plant-associated and newly described type strains.</title>
        <authorList>
            <person name="Whitman W.B."/>
            <person name="Woyke T."/>
            <person name="Klenk H.P."/>
            <person name="Zhou Y."/>
            <person name="Lilburn T.G."/>
            <person name="Beck B.J."/>
            <person name="De Vos P."/>
            <person name="Vandamme P."/>
            <person name="Eisen J.A."/>
            <person name="Garrity G."/>
            <person name="Hugenholtz P."/>
            <person name="Kyrpides N.C."/>
        </authorList>
    </citation>
    <scope>NUCLEOTIDE SEQUENCE [LARGE SCALE GENOMIC DNA]</scope>
    <source>
        <strain evidence="2 3">CGMCC 1.7748</strain>
    </source>
</reference>
<dbReference type="Pfam" id="PF11160">
    <property type="entry name" value="Hva1_TUDOR"/>
    <property type="match status" value="1"/>
</dbReference>
<evidence type="ECO:0000313" key="2">
    <source>
        <dbReference type="EMBL" id="TWH95833.1"/>
    </source>
</evidence>
<dbReference type="Proteomes" id="UP000316624">
    <property type="component" value="Unassembled WGS sequence"/>
</dbReference>
<gene>
    <name evidence="2" type="ORF">IQ35_00915</name>
</gene>
<name>A0A562KKS0_SPHWJ</name>
<dbReference type="AlphaFoldDB" id="A0A562KKS0"/>
<accession>A0A562KKS0</accession>